<dbReference type="EMBL" id="DRBC01000085">
    <property type="protein sequence ID" value="HDN84400.1"/>
    <property type="molecule type" value="Genomic_DNA"/>
</dbReference>
<proteinExistence type="predicted"/>
<organism evidence="3">
    <name type="scientific">Aerophobetes bacterium</name>
    <dbReference type="NCBI Taxonomy" id="2030807"/>
    <lineage>
        <taxon>Bacteria</taxon>
        <taxon>Candidatus Aerophobota</taxon>
    </lineage>
</organism>
<keyword evidence="1 3" id="KW-0413">Isomerase</keyword>
<name>A0A7V0MYN1_UNCAE</name>
<dbReference type="InterPro" id="IPR050417">
    <property type="entry name" value="Sugar_Epim/Isomerase"/>
</dbReference>
<comment type="caution">
    <text evidence="3">The sequence shown here is derived from an EMBL/GenBank/DDBJ whole genome shotgun (WGS) entry which is preliminary data.</text>
</comment>
<sequence length="211" mass="23966">EENKISLAGIGTGQAALKDGLTFTDPDERIREKAIERIMEQISFASEFSAPVIIGLMRGSLPDNSNREKAIYWAVDACKRCCDFAKERGIDIYIEMINRYEVNWLNNVSEGKEFLKKVDKDNLFLHIDTFHMNIEESSFKESILEAEGLIGYVHIVDSNRWAPGYGHINFEEILSALKKIGYEGFLSLEIFPLPDPDTAAKKGIEFVRKLL</sequence>
<dbReference type="PANTHER" id="PTHR43489:SF7">
    <property type="entry name" value="3-DEHYDRO-D-GULOSIDE 4-EPIMERASE-RELATED"/>
    <property type="match status" value="1"/>
</dbReference>
<dbReference type="Proteomes" id="UP000885660">
    <property type="component" value="Unassembled WGS sequence"/>
</dbReference>
<feature type="domain" description="Xylose isomerase-like TIM barrel" evidence="2">
    <location>
        <begin position="4"/>
        <end position="210"/>
    </location>
</feature>
<feature type="non-terminal residue" evidence="3">
    <location>
        <position position="1"/>
    </location>
</feature>
<evidence type="ECO:0000256" key="1">
    <source>
        <dbReference type="ARBA" id="ARBA00023235"/>
    </source>
</evidence>
<dbReference type="GO" id="GO:0016853">
    <property type="term" value="F:isomerase activity"/>
    <property type="evidence" value="ECO:0007669"/>
    <property type="project" value="UniProtKB-KW"/>
</dbReference>
<dbReference type="SUPFAM" id="SSF51658">
    <property type="entry name" value="Xylose isomerase-like"/>
    <property type="match status" value="1"/>
</dbReference>
<gene>
    <name evidence="3" type="ORF">ENG47_01410</name>
</gene>
<dbReference type="Gene3D" id="3.20.20.150">
    <property type="entry name" value="Divalent-metal-dependent TIM barrel enzymes"/>
    <property type="match status" value="1"/>
</dbReference>
<dbReference type="InterPro" id="IPR013022">
    <property type="entry name" value="Xyl_isomerase-like_TIM-brl"/>
</dbReference>
<dbReference type="AlphaFoldDB" id="A0A7V0MYN1"/>
<evidence type="ECO:0000259" key="2">
    <source>
        <dbReference type="Pfam" id="PF01261"/>
    </source>
</evidence>
<reference evidence="3" key="1">
    <citation type="journal article" date="2020" name="mSystems">
        <title>Genome- and Community-Level Interaction Insights into Carbon Utilization and Element Cycling Functions of Hydrothermarchaeota in Hydrothermal Sediment.</title>
        <authorList>
            <person name="Zhou Z."/>
            <person name="Liu Y."/>
            <person name="Xu W."/>
            <person name="Pan J."/>
            <person name="Luo Z.H."/>
            <person name="Li M."/>
        </authorList>
    </citation>
    <scope>NUCLEOTIDE SEQUENCE [LARGE SCALE GENOMIC DNA]</scope>
    <source>
        <strain evidence="3">HyVt-219</strain>
    </source>
</reference>
<dbReference type="Pfam" id="PF01261">
    <property type="entry name" value="AP_endonuc_2"/>
    <property type="match status" value="1"/>
</dbReference>
<dbReference type="InterPro" id="IPR036237">
    <property type="entry name" value="Xyl_isomerase-like_sf"/>
</dbReference>
<evidence type="ECO:0000313" key="3">
    <source>
        <dbReference type="EMBL" id="HDN84400.1"/>
    </source>
</evidence>
<accession>A0A7V0MYN1</accession>
<protein>
    <submittedName>
        <fullName evidence="3">Sugar phosphate isomerase/epimerase</fullName>
    </submittedName>
</protein>
<dbReference type="PANTHER" id="PTHR43489">
    <property type="entry name" value="ISOMERASE"/>
    <property type="match status" value="1"/>
</dbReference>